<dbReference type="OrthoDB" id="9803871at2"/>
<dbReference type="HOGENOM" id="CLU_045375_0_0_6"/>
<gene>
    <name evidence="3" type="ordered locus">HCH_04833</name>
</gene>
<dbReference type="InterPro" id="IPR029044">
    <property type="entry name" value="Nucleotide-diphossugar_trans"/>
</dbReference>
<evidence type="ECO:0000313" key="3">
    <source>
        <dbReference type="EMBL" id="ABC31527.1"/>
    </source>
</evidence>
<dbReference type="Gene3D" id="3.90.550.10">
    <property type="entry name" value="Spore Coat Polysaccharide Biosynthesis Protein SpsA, Chain A"/>
    <property type="match status" value="1"/>
</dbReference>
<proteinExistence type="predicted"/>
<dbReference type="SMART" id="SM00116">
    <property type="entry name" value="CBS"/>
    <property type="match status" value="2"/>
</dbReference>
<protein>
    <submittedName>
        <fullName evidence="3">Nucleoside-diphosphate-sugar pyrophosphorylase</fullName>
    </submittedName>
</protein>
<dbReference type="Pfam" id="PF00483">
    <property type="entry name" value="NTP_transferase"/>
    <property type="match status" value="1"/>
</dbReference>
<dbReference type="Gene3D" id="3.10.580.10">
    <property type="entry name" value="CBS-domain"/>
    <property type="match status" value="1"/>
</dbReference>
<dbReference type="SUPFAM" id="SSF53448">
    <property type="entry name" value="Nucleotide-diphospho-sugar transferases"/>
    <property type="match status" value="1"/>
</dbReference>
<dbReference type="InterPro" id="IPR046342">
    <property type="entry name" value="CBS_dom_sf"/>
</dbReference>
<dbReference type="InterPro" id="IPR050486">
    <property type="entry name" value="Mannose-1P_guanyltransferase"/>
</dbReference>
<dbReference type="eggNOG" id="COG1208">
    <property type="taxonomic scope" value="Bacteria"/>
</dbReference>
<accession>Q2SCU7</accession>
<dbReference type="InterPro" id="IPR000644">
    <property type="entry name" value="CBS_dom"/>
</dbReference>
<dbReference type="PANTHER" id="PTHR22572">
    <property type="entry name" value="SUGAR-1-PHOSPHATE GUANYL TRANSFERASE"/>
    <property type="match status" value="1"/>
</dbReference>
<dbReference type="EMBL" id="CP000155">
    <property type="protein sequence ID" value="ABC31527.1"/>
    <property type="molecule type" value="Genomic_DNA"/>
</dbReference>
<keyword evidence="1" id="KW-0129">CBS domain</keyword>
<name>Q2SCU7_HAHCH</name>
<dbReference type="STRING" id="349521.HCH_04833"/>
<dbReference type="Proteomes" id="UP000000238">
    <property type="component" value="Chromosome"/>
</dbReference>
<dbReference type="CDD" id="cd04607">
    <property type="entry name" value="CBS_pair_NTP_transferase_assoc"/>
    <property type="match status" value="1"/>
</dbReference>
<dbReference type="InterPro" id="IPR005835">
    <property type="entry name" value="NTP_transferase_dom"/>
</dbReference>
<evidence type="ECO:0000259" key="2">
    <source>
        <dbReference type="PROSITE" id="PS51371"/>
    </source>
</evidence>
<feature type="domain" description="CBS" evidence="2">
    <location>
        <begin position="67"/>
        <end position="123"/>
    </location>
</feature>
<evidence type="ECO:0000313" key="4">
    <source>
        <dbReference type="Proteomes" id="UP000000238"/>
    </source>
</evidence>
<organism evidence="3 4">
    <name type="scientific">Hahella chejuensis (strain KCTC 2396)</name>
    <dbReference type="NCBI Taxonomy" id="349521"/>
    <lineage>
        <taxon>Bacteria</taxon>
        <taxon>Pseudomonadati</taxon>
        <taxon>Pseudomonadota</taxon>
        <taxon>Gammaproteobacteria</taxon>
        <taxon>Oceanospirillales</taxon>
        <taxon>Hahellaceae</taxon>
        <taxon>Hahella</taxon>
    </lineage>
</organism>
<keyword evidence="4" id="KW-1185">Reference proteome</keyword>
<evidence type="ECO:0000256" key="1">
    <source>
        <dbReference type="PROSITE-ProRule" id="PRU00703"/>
    </source>
</evidence>
<dbReference type="SUPFAM" id="SSF54631">
    <property type="entry name" value="CBS-domain pair"/>
    <property type="match status" value="1"/>
</dbReference>
<dbReference type="PROSITE" id="PS51371">
    <property type="entry name" value="CBS"/>
    <property type="match status" value="2"/>
</dbReference>
<sequence length="351" mass="39965">MCADWRQVLIQPQASIEQAIEVIEKATLRIALVVDEQQRLLGTVTDGDVRRALINHTPLSASVVRIMESEPKVAEINDSRARILSIMERRKLLHIPVVDSQRRVVGLETLLNIAQQPRYDNPVMLMAGGLGTRLRPLTNNCPKPLLKVGNKPILENILESFAASGFTNFYISVYYKPEMVMEYFGDGSKWGVNIQYVRENTPLGTGGALGLLPNDMPDLPVLVMNGDILTRVNFEHLLRFHQQQRGAATLCVREYEFQVPYGVVQAEDQRITSIVEKPTHSYFVNAGIYVLEPQVIRDIKPEQHLDMPTLLQQLMESCKDVAMFPIHEYWLDIGRMNDFEKAQKDYMEDFV</sequence>
<dbReference type="eggNOG" id="COG0517">
    <property type="taxonomic scope" value="Bacteria"/>
</dbReference>
<dbReference type="CDD" id="cd06426">
    <property type="entry name" value="NTP_transferase_like_2"/>
    <property type="match status" value="1"/>
</dbReference>
<dbReference type="AlphaFoldDB" id="Q2SCU7"/>
<dbReference type="KEGG" id="hch:HCH_04833"/>
<dbReference type="RefSeq" id="WP_011398592.1">
    <property type="nucleotide sequence ID" value="NC_007645.1"/>
</dbReference>
<feature type="domain" description="CBS" evidence="2">
    <location>
        <begin position="1"/>
        <end position="59"/>
    </location>
</feature>
<dbReference type="Pfam" id="PF00571">
    <property type="entry name" value="CBS"/>
    <property type="match status" value="2"/>
</dbReference>
<reference evidence="3 4" key="1">
    <citation type="journal article" date="2005" name="Nucleic Acids Res.">
        <title>Genomic blueprint of Hahella chejuensis, a marine microbe producing an algicidal agent.</title>
        <authorList>
            <person name="Jeong H."/>
            <person name="Yim J.H."/>
            <person name="Lee C."/>
            <person name="Choi S.-H."/>
            <person name="Park Y.K."/>
            <person name="Yoon S.H."/>
            <person name="Hur C.-G."/>
            <person name="Kang H.-Y."/>
            <person name="Kim D."/>
            <person name="Lee H.H."/>
            <person name="Park K.H."/>
            <person name="Park S.-H."/>
            <person name="Park H.-S."/>
            <person name="Lee H.K."/>
            <person name="Oh T.K."/>
            <person name="Kim J.F."/>
        </authorList>
    </citation>
    <scope>NUCLEOTIDE SEQUENCE [LARGE SCALE GENOMIC DNA]</scope>
    <source>
        <strain evidence="3 4">KCTC 2396</strain>
    </source>
</reference>